<accession>A0ABT1MI81</accession>
<comment type="caution">
    <text evidence="2">The sequence shown here is derived from an EMBL/GenBank/DDBJ whole genome shotgun (WGS) entry which is preliminary data.</text>
</comment>
<keyword evidence="3" id="KW-1185">Reference proteome</keyword>
<dbReference type="EMBL" id="JANDHW010000008">
    <property type="protein sequence ID" value="MCP9612334.1"/>
    <property type="molecule type" value="Genomic_DNA"/>
</dbReference>
<feature type="transmembrane region" description="Helical" evidence="1">
    <location>
        <begin position="24"/>
        <end position="43"/>
    </location>
</feature>
<keyword evidence="1" id="KW-0812">Transmembrane</keyword>
<reference evidence="2 3" key="1">
    <citation type="submission" date="2022-07" db="EMBL/GenBank/DDBJ databases">
        <title>Fecal culturing of patients with breast cancer.</title>
        <authorList>
            <person name="Teng N.M.Y."/>
            <person name="Kiu R."/>
            <person name="Evans R."/>
            <person name="Baker D.J."/>
            <person name="Zenner C."/>
            <person name="Robinson S.D."/>
            <person name="Hall L.J."/>
        </authorList>
    </citation>
    <scope>NUCLEOTIDE SEQUENCE [LARGE SCALE GENOMIC DNA]</scope>
    <source>
        <strain evidence="2 3">LH1063</strain>
    </source>
</reference>
<proteinExistence type="predicted"/>
<feature type="transmembrane region" description="Helical" evidence="1">
    <location>
        <begin position="55"/>
        <end position="75"/>
    </location>
</feature>
<sequence>MNEIFSDNVKIPGIAEYIRLSRKAIIRGLIMLIPIFSIFFFSFNRGIESGWAVRILVNILYGSILTVIVGSWNLLKQYHYLKKTIISYRSYREEVGDKLSLWLSVGGTPAGNSLFYMNLLCEYNKCIYGVRPGSDIILLCTAKPGTDLKKVSETINRKYKSCGIALCAYGLFLKIKNPQGNELMGFVDKLYQVFEREKEILQPIKIR</sequence>
<gene>
    <name evidence="2" type="ORF">NMU02_09540</name>
</gene>
<organism evidence="2 3">
    <name type="scientific">Coprobacter tertius</name>
    <dbReference type="NCBI Taxonomy" id="2944915"/>
    <lineage>
        <taxon>Bacteria</taxon>
        <taxon>Pseudomonadati</taxon>
        <taxon>Bacteroidota</taxon>
        <taxon>Bacteroidia</taxon>
        <taxon>Bacteroidales</taxon>
        <taxon>Barnesiellaceae</taxon>
        <taxon>Coprobacter</taxon>
    </lineage>
</organism>
<name>A0ABT1MI81_9BACT</name>
<keyword evidence="1" id="KW-0472">Membrane</keyword>
<dbReference type="RefSeq" id="WP_255027625.1">
    <property type="nucleotide sequence ID" value="NZ_JANDHW010000008.1"/>
</dbReference>
<evidence type="ECO:0000256" key="1">
    <source>
        <dbReference type="SAM" id="Phobius"/>
    </source>
</evidence>
<evidence type="ECO:0000313" key="2">
    <source>
        <dbReference type="EMBL" id="MCP9612334.1"/>
    </source>
</evidence>
<keyword evidence="1" id="KW-1133">Transmembrane helix</keyword>
<protein>
    <submittedName>
        <fullName evidence="2">Uncharacterized protein</fullName>
    </submittedName>
</protein>
<dbReference type="Proteomes" id="UP001205603">
    <property type="component" value="Unassembled WGS sequence"/>
</dbReference>
<evidence type="ECO:0000313" key="3">
    <source>
        <dbReference type="Proteomes" id="UP001205603"/>
    </source>
</evidence>